<keyword evidence="2" id="KW-1185">Reference proteome</keyword>
<comment type="caution">
    <text evidence="1">The sequence shown here is derived from an EMBL/GenBank/DDBJ whole genome shotgun (WGS) entry which is preliminary data.</text>
</comment>
<sequence length="228" mass="24418">MTSSKRLAIVAGAGPGLGDALLTRFAQGGYHAVGYSRRQRTSDPSIETRNLDLTDSDEVRAVTRELTDRHGPPAIVVHNPARLVRGPLLETPIAQFEEAWRSMALSAAILAHNVIPAMVQAGGGAFIVSGATASLRGGAKFSAFASAKFALRGLTQSLAREFQSSGIHVSHVILDGIIDSDASRVLHGRDPNTMMKPADIAQAYWQLAHQPSSAWTHELDLRPMSESF</sequence>
<dbReference type="RefSeq" id="WP_054208929.1">
    <property type="nucleotide sequence ID" value="NZ_LGSZ01000032.1"/>
</dbReference>
<dbReference type="Gene3D" id="3.40.50.720">
    <property type="entry name" value="NAD(P)-binding Rossmann-like Domain"/>
    <property type="match status" value="1"/>
</dbReference>
<proteinExistence type="predicted"/>
<dbReference type="Proteomes" id="UP000037822">
    <property type="component" value="Unassembled WGS sequence"/>
</dbReference>
<organism evidence="1 2">
    <name type="scientific">Bosea vaviloviae</name>
    <dbReference type="NCBI Taxonomy" id="1526658"/>
    <lineage>
        <taxon>Bacteria</taxon>
        <taxon>Pseudomonadati</taxon>
        <taxon>Pseudomonadota</taxon>
        <taxon>Alphaproteobacteria</taxon>
        <taxon>Hyphomicrobiales</taxon>
        <taxon>Boseaceae</taxon>
        <taxon>Bosea</taxon>
    </lineage>
</organism>
<dbReference type="PANTHER" id="PTHR43431:SF7">
    <property type="entry name" value="OXIDOREDUCTASE, SHORT CHAIN DEHYDROGENASE_REDUCTASE FAMILY (AFU_ORTHOLOGUE AFUA_5G14000)"/>
    <property type="match status" value="1"/>
</dbReference>
<reference evidence="1 2" key="1">
    <citation type="submission" date="2015-07" db="EMBL/GenBank/DDBJ databases">
        <title>Whole genome sequencing of Bosea vaviloviae isolated from cave pool.</title>
        <authorList>
            <person name="Tan N.E.H."/>
            <person name="Lee Y.P."/>
            <person name="Gan H.M."/>
            <person name="Barton H."/>
            <person name="Savka M.A."/>
        </authorList>
    </citation>
    <scope>NUCLEOTIDE SEQUENCE [LARGE SCALE GENOMIC DNA]</scope>
    <source>
        <strain evidence="1 2">SD260</strain>
    </source>
</reference>
<dbReference type="PATRIC" id="fig|1526658.3.peg.681"/>
<dbReference type="OrthoDB" id="5513072at2"/>
<dbReference type="PANTHER" id="PTHR43431">
    <property type="entry name" value="OXIDOREDUCTASE, SHORT CHAIN DEHYDROGENASE/REDUCTASE FAMILY (AFU_ORTHOLOGUE AFUA_5G14000)"/>
    <property type="match status" value="1"/>
</dbReference>
<name>A0A0N1FIE3_9HYPH</name>
<evidence type="ECO:0000313" key="1">
    <source>
        <dbReference type="EMBL" id="KPH80996.1"/>
    </source>
</evidence>
<dbReference type="AlphaFoldDB" id="A0A0N1FIE3"/>
<dbReference type="SUPFAM" id="SSF51735">
    <property type="entry name" value="NAD(P)-binding Rossmann-fold domains"/>
    <property type="match status" value="1"/>
</dbReference>
<dbReference type="Pfam" id="PF00106">
    <property type="entry name" value="adh_short"/>
    <property type="match status" value="1"/>
</dbReference>
<dbReference type="InterPro" id="IPR002347">
    <property type="entry name" value="SDR_fam"/>
</dbReference>
<dbReference type="InterPro" id="IPR036291">
    <property type="entry name" value="NAD(P)-bd_dom_sf"/>
</dbReference>
<dbReference type="EMBL" id="LGSZ01000032">
    <property type="protein sequence ID" value="KPH80996.1"/>
    <property type="molecule type" value="Genomic_DNA"/>
</dbReference>
<protein>
    <submittedName>
        <fullName evidence="1">Short-chain dehydrogenase</fullName>
    </submittedName>
</protein>
<gene>
    <name evidence="1" type="ORF">AE618_10080</name>
</gene>
<accession>A0A0N1FIE3</accession>
<evidence type="ECO:0000313" key="2">
    <source>
        <dbReference type="Proteomes" id="UP000037822"/>
    </source>
</evidence>
<dbReference type="PRINTS" id="PR00081">
    <property type="entry name" value="GDHRDH"/>
</dbReference>